<feature type="transmembrane region" description="Helical" evidence="1">
    <location>
        <begin position="132"/>
        <end position="153"/>
    </location>
</feature>
<name>A0ABP8IJV3_9GAMM</name>
<dbReference type="RefSeq" id="WP_345292396.1">
    <property type="nucleotide sequence ID" value="NZ_BAABFV010000001.1"/>
</dbReference>
<accession>A0ABP8IJV3</accession>
<comment type="caution">
    <text evidence="2">The sequence shown here is derived from an EMBL/GenBank/DDBJ whole genome shotgun (WGS) entry which is preliminary data.</text>
</comment>
<dbReference type="EMBL" id="BAABFV010000001">
    <property type="protein sequence ID" value="GAA4360643.1"/>
    <property type="molecule type" value="Genomic_DNA"/>
</dbReference>
<keyword evidence="1" id="KW-0472">Membrane</keyword>
<proteinExistence type="predicted"/>
<reference evidence="3" key="1">
    <citation type="journal article" date="2019" name="Int. J. Syst. Evol. Microbiol.">
        <title>The Global Catalogue of Microorganisms (GCM) 10K type strain sequencing project: providing services to taxonomists for standard genome sequencing and annotation.</title>
        <authorList>
            <consortium name="The Broad Institute Genomics Platform"/>
            <consortium name="The Broad Institute Genome Sequencing Center for Infectious Disease"/>
            <person name="Wu L."/>
            <person name="Ma J."/>
        </authorList>
    </citation>
    <scope>NUCLEOTIDE SEQUENCE [LARGE SCALE GENOMIC DNA]</scope>
    <source>
        <strain evidence="3">JCM 17728</strain>
    </source>
</reference>
<keyword evidence="1" id="KW-1133">Transmembrane helix</keyword>
<sequence>MALLLKITIAVVVLLYPIAIYFGLHYLEPKHLALTLAALVIVRALFTNSDLLKAVKGLWIIIFIAGLSLAGFSYFDNSQLGLKLYPVVISLSFLTIFSYSLVKPPSVIERLARLQEPDLPPEGVTYTRNVTMVWCGFFIINIGISLYTVFYASTAIWTLYNGLISYILMGVLFASELLYRKLVLKKG</sequence>
<feature type="transmembrane region" description="Helical" evidence="1">
    <location>
        <begin position="7"/>
        <end position="24"/>
    </location>
</feature>
<feature type="transmembrane region" description="Helical" evidence="1">
    <location>
        <begin position="58"/>
        <end position="75"/>
    </location>
</feature>
<dbReference type="Proteomes" id="UP001501011">
    <property type="component" value="Unassembled WGS sequence"/>
</dbReference>
<gene>
    <name evidence="2" type="ORF">GCM10023151_13000</name>
</gene>
<feature type="transmembrane region" description="Helical" evidence="1">
    <location>
        <begin position="81"/>
        <end position="102"/>
    </location>
</feature>
<evidence type="ECO:0000313" key="3">
    <source>
        <dbReference type="Proteomes" id="UP001501011"/>
    </source>
</evidence>
<keyword evidence="3" id="KW-1185">Reference proteome</keyword>
<evidence type="ECO:0000256" key="1">
    <source>
        <dbReference type="SAM" id="Phobius"/>
    </source>
</evidence>
<organism evidence="2 3">
    <name type="scientific">Kangiella marina</name>
    <dbReference type="NCBI Taxonomy" id="1079178"/>
    <lineage>
        <taxon>Bacteria</taxon>
        <taxon>Pseudomonadati</taxon>
        <taxon>Pseudomonadota</taxon>
        <taxon>Gammaproteobacteria</taxon>
        <taxon>Kangiellales</taxon>
        <taxon>Kangiellaceae</taxon>
        <taxon>Kangiella</taxon>
    </lineage>
</organism>
<protein>
    <submittedName>
        <fullName evidence="2">Membrane protein</fullName>
    </submittedName>
</protein>
<keyword evidence="1" id="KW-0812">Transmembrane</keyword>
<feature type="transmembrane region" description="Helical" evidence="1">
    <location>
        <begin position="159"/>
        <end position="179"/>
    </location>
</feature>
<evidence type="ECO:0000313" key="2">
    <source>
        <dbReference type="EMBL" id="GAA4360643.1"/>
    </source>
</evidence>